<evidence type="ECO:0000256" key="1">
    <source>
        <dbReference type="SAM" id="Phobius"/>
    </source>
</evidence>
<keyword evidence="1" id="KW-1133">Transmembrane helix</keyword>
<evidence type="ECO:0000259" key="2">
    <source>
        <dbReference type="Pfam" id="PF14470"/>
    </source>
</evidence>
<sequence>MQLSVELKPGEEEIQNIECSLYAERSWSIYGLPFFTLFGIIGVFNSRSYVVLLSFVFLVILWSWGLYRWLLWYFTNYILTNQRFIVIDQLGIFKKEVKELSLDRILDITYDQHGMAANMAHYGDLHIIGIGLTLDIYDVKHPAKVRDMILDARPKGSKLTTKDVVNLLKTNKP</sequence>
<dbReference type="InterPro" id="IPR039519">
    <property type="entry name" value="YokE-like_PH"/>
</dbReference>
<reference evidence="3 4" key="1">
    <citation type="journal article" date="2015" name="Nature">
        <title>rRNA introns, odd ribosomes, and small enigmatic genomes across a large radiation of phyla.</title>
        <authorList>
            <person name="Brown C.T."/>
            <person name="Hug L.A."/>
            <person name="Thomas B.C."/>
            <person name="Sharon I."/>
            <person name="Castelle C.J."/>
            <person name="Singh A."/>
            <person name="Wilkins M.J."/>
            <person name="Williams K.H."/>
            <person name="Banfield J.F."/>
        </authorList>
    </citation>
    <scope>NUCLEOTIDE SEQUENCE [LARGE SCALE GENOMIC DNA]</scope>
</reference>
<dbReference type="AlphaFoldDB" id="A0A0G0WB26"/>
<dbReference type="Pfam" id="PF14470">
    <property type="entry name" value="bPH_3"/>
    <property type="match status" value="1"/>
</dbReference>
<evidence type="ECO:0000313" key="3">
    <source>
        <dbReference type="EMBL" id="KKS09277.1"/>
    </source>
</evidence>
<protein>
    <recommendedName>
        <fullName evidence="2">YokE-like PH domain-containing protein</fullName>
    </recommendedName>
</protein>
<dbReference type="PANTHER" id="PTHR37938">
    <property type="entry name" value="BLL0215 PROTEIN"/>
    <property type="match status" value="1"/>
</dbReference>
<keyword evidence="1" id="KW-0812">Transmembrane</keyword>
<accession>A0A0G0WB26</accession>
<gene>
    <name evidence="3" type="ORF">UU65_C0002G0055</name>
</gene>
<dbReference type="PANTHER" id="PTHR37938:SF1">
    <property type="entry name" value="BLL0215 PROTEIN"/>
    <property type="match status" value="1"/>
</dbReference>
<organism evidence="3 4">
    <name type="scientific">candidate division CPR2 bacterium GW2011_GWC1_41_48</name>
    <dbReference type="NCBI Taxonomy" id="1618344"/>
    <lineage>
        <taxon>Bacteria</taxon>
        <taxon>Bacteria division CPR2</taxon>
    </lineage>
</organism>
<evidence type="ECO:0000313" key="4">
    <source>
        <dbReference type="Proteomes" id="UP000033869"/>
    </source>
</evidence>
<dbReference type="EMBL" id="LCBL01000002">
    <property type="protein sequence ID" value="KKS09277.1"/>
    <property type="molecule type" value="Genomic_DNA"/>
</dbReference>
<dbReference type="Proteomes" id="UP000033869">
    <property type="component" value="Unassembled WGS sequence"/>
</dbReference>
<feature type="transmembrane region" description="Helical" evidence="1">
    <location>
        <begin position="51"/>
        <end position="74"/>
    </location>
</feature>
<feature type="transmembrane region" description="Helical" evidence="1">
    <location>
        <begin position="27"/>
        <end position="44"/>
    </location>
</feature>
<comment type="caution">
    <text evidence="3">The sequence shown here is derived from an EMBL/GenBank/DDBJ whole genome shotgun (WGS) entry which is preliminary data.</text>
</comment>
<keyword evidence="1" id="KW-0472">Membrane</keyword>
<name>A0A0G0WB26_UNCC2</name>
<proteinExistence type="predicted"/>
<feature type="domain" description="YokE-like PH" evidence="2">
    <location>
        <begin position="77"/>
        <end position="116"/>
    </location>
</feature>